<evidence type="ECO:0000313" key="1">
    <source>
        <dbReference type="EMBL" id="GIH59233.1"/>
    </source>
</evidence>
<dbReference type="EMBL" id="BOOF01000001">
    <property type="protein sequence ID" value="GIH59233.1"/>
    <property type="molecule type" value="Genomic_DNA"/>
</dbReference>
<evidence type="ECO:0000313" key="2">
    <source>
        <dbReference type="Proteomes" id="UP000660454"/>
    </source>
</evidence>
<dbReference type="SUPFAM" id="SSF56601">
    <property type="entry name" value="beta-lactamase/transpeptidase-like"/>
    <property type="match status" value="1"/>
</dbReference>
<organism evidence="1 2">
    <name type="scientific">Microbispora siamensis</name>
    <dbReference type="NCBI Taxonomy" id="564413"/>
    <lineage>
        <taxon>Bacteria</taxon>
        <taxon>Bacillati</taxon>
        <taxon>Actinomycetota</taxon>
        <taxon>Actinomycetes</taxon>
        <taxon>Streptosporangiales</taxon>
        <taxon>Streptosporangiaceae</taxon>
        <taxon>Microbispora</taxon>
    </lineage>
</organism>
<comment type="caution">
    <text evidence="1">The sequence shown here is derived from an EMBL/GenBank/DDBJ whole genome shotgun (WGS) entry which is preliminary data.</text>
</comment>
<sequence length="88" mass="9362">MLDREVAPGWIGEMLRPRVPAWEGVSYGYMWYAGPDGRASAMGNGGQRLFLLPDLGLVVAVTGGDYNGPGQDTAPRAVLEDVVLPSVT</sequence>
<evidence type="ECO:0008006" key="3">
    <source>
        <dbReference type="Google" id="ProtNLM"/>
    </source>
</evidence>
<dbReference type="Proteomes" id="UP000660454">
    <property type="component" value="Unassembled WGS sequence"/>
</dbReference>
<dbReference type="InterPro" id="IPR012338">
    <property type="entry name" value="Beta-lactam/transpept-like"/>
</dbReference>
<proteinExistence type="predicted"/>
<name>A0ABQ4GCW3_9ACTN</name>
<protein>
    <recommendedName>
        <fullName evidence="3">Beta-lactamase</fullName>
    </recommendedName>
</protein>
<dbReference type="Gene3D" id="3.40.710.10">
    <property type="entry name" value="DD-peptidase/beta-lactamase superfamily"/>
    <property type="match status" value="1"/>
</dbReference>
<reference evidence="1 2" key="1">
    <citation type="submission" date="2021-01" db="EMBL/GenBank/DDBJ databases">
        <title>Whole genome shotgun sequence of Microbispora siamensis NBRC 104113.</title>
        <authorList>
            <person name="Komaki H."/>
            <person name="Tamura T."/>
        </authorList>
    </citation>
    <scope>NUCLEOTIDE SEQUENCE [LARGE SCALE GENOMIC DNA]</scope>
    <source>
        <strain evidence="1 2">NBRC 104113</strain>
    </source>
</reference>
<dbReference type="RefSeq" id="WP_204046760.1">
    <property type="nucleotide sequence ID" value="NZ_BOOF01000001.1"/>
</dbReference>
<accession>A0ABQ4GCW3</accession>
<gene>
    <name evidence="1" type="ORF">Msi02_00500</name>
</gene>
<keyword evidence="2" id="KW-1185">Reference proteome</keyword>